<evidence type="ECO:0000256" key="1">
    <source>
        <dbReference type="SAM" id="Phobius"/>
    </source>
</evidence>
<dbReference type="Proteomes" id="UP001451606">
    <property type="component" value="Chromosome"/>
</dbReference>
<evidence type="ECO:0000259" key="2">
    <source>
        <dbReference type="Pfam" id="PF01882"/>
    </source>
</evidence>
<dbReference type="RefSeq" id="WP_393970630.1">
    <property type="nucleotide sequence ID" value="NZ_CP133772.1"/>
</dbReference>
<organism evidence="3 4">
    <name type="scientific">Oxyplasma meridianum</name>
    <dbReference type="NCBI Taxonomy" id="3073602"/>
    <lineage>
        <taxon>Archaea</taxon>
        <taxon>Methanobacteriati</taxon>
        <taxon>Thermoplasmatota</taxon>
        <taxon>Thermoplasmata</taxon>
        <taxon>Thermoplasmatales</taxon>
        <taxon>Thermoplasmataceae</taxon>
        <taxon>Oxyplasma</taxon>
    </lineage>
</organism>
<dbReference type="AlphaFoldDB" id="A0AAX4NGP5"/>
<dbReference type="PANTHER" id="PTHR33608">
    <property type="entry name" value="BLL2464 PROTEIN"/>
    <property type="match status" value="1"/>
</dbReference>
<dbReference type="InterPro" id="IPR002881">
    <property type="entry name" value="DUF58"/>
</dbReference>
<sequence>MIRKSGYLLLAILSYGIFEAILLGYPYYIALAVILFFVVSSDIILFNRGPAIDLYNVDTERIIPGKTSRKFQKVNIEIIFRNKGKKRVYFHYFDTLSDVFESSGEYEGFLSLEPGDEVKRHYLIESIAIGKYKIGPVKVYTQDPMKLCLVEYIIPRIDEVSVAPAISDIHTQRSERLSNFIFYMGVHYSRKVGQGYDFYGVRQYTESDDFRYVAWNRYGAINGEDLYIKQMEEEKPIDVIFAMDYSWNVNQGTAEKRMFDRIVNVVINASYAILKNHDGVGFMVDSSAHDHFIPPTKSEESVKNLEKLVSEIRPDGTFNILPLMDKLKKKIKKNALIFLISPFSYPEAFHGGDPRDYKIGKRVFMFLVDPRDFTESKEDPVYKKLLTSAEIVERGYLNNAAKFFQSIGLKSSVARENDLLMRIMSEYRYGKMTNEGY</sequence>
<evidence type="ECO:0000313" key="4">
    <source>
        <dbReference type="Proteomes" id="UP001451606"/>
    </source>
</evidence>
<dbReference type="KEGG" id="omr:OXIME_000854"/>
<dbReference type="EMBL" id="CP133772">
    <property type="protein sequence ID" value="WYY00289.1"/>
    <property type="molecule type" value="Genomic_DNA"/>
</dbReference>
<dbReference type="SUPFAM" id="SSF53300">
    <property type="entry name" value="vWA-like"/>
    <property type="match status" value="1"/>
</dbReference>
<keyword evidence="1" id="KW-1133">Transmembrane helix</keyword>
<dbReference type="PANTHER" id="PTHR33608:SF6">
    <property type="entry name" value="BLL2464 PROTEIN"/>
    <property type="match status" value="1"/>
</dbReference>
<accession>A0AAX4NGP5</accession>
<dbReference type="GeneID" id="95967589"/>
<name>A0AAX4NGP5_9ARCH</name>
<dbReference type="InterPro" id="IPR036465">
    <property type="entry name" value="vWFA_dom_sf"/>
</dbReference>
<dbReference type="Pfam" id="PF01882">
    <property type="entry name" value="DUF58"/>
    <property type="match status" value="1"/>
</dbReference>
<keyword evidence="1" id="KW-0812">Transmembrane</keyword>
<keyword evidence="4" id="KW-1185">Reference proteome</keyword>
<gene>
    <name evidence="3" type="ORF">OXIME_000854</name>
</gene>
<protein>
    <submittedName>
        <fullName evidence="3">DUF58 domain-containing protein</fullName>
    </submittedName>
</protein>
<evidence type="ECO:0000313" key="3">
    <source>
        <dbReference type="EMBL" id="WYY00289.1"/>
    </source>
</evidence>
<feature type="domain" description="DUF58" evidence="2">
    <location>
        <begin position="201"/>
        <end position="343"/>
    </location>
</feature>
<reference evidence="3 4" key="1">
    <citation type="submission" date="2023-09" db="EMBL/GenBank/DDBJ databases">
        <authorList>
            <person name="Golyshina O.V."/>
            <person name="Lunev E.A."/>
            <person name="Bargiela R."/>
            <person name="Gaines M.C."/>
            <person name="Daum B."/>
            <person name="Bale N.J."/>
            <person name="Koenen M."/>
            <person name="Sinninghe Damst J.S."/>
            <person name="Yakimov M."/>
            <person name="Golyshin P.N."/>
        </authorList>
    </citation>
    <scope>NUCLEOTIDE SEQUENCE [LARGE SCALE GENOMIC DNA]</scope>
    <source>
        <strain evidence="3 4">M1</strain>
    </source>
</reference>
<feature type="transmembrane region" description="Helical" evidence="1">
    <location>
        <begin position="7"/>
        <end position="23"/>
    </location>
</feature>
<proteinExistence type="predicted"/>
<keyword evidence="1" id="KW-0472">Membrane</keyword>